<feature type="domain" description="G-protein coupled receptors family 1 profile" evidence="6">
    <location>
        <begin position="34"/>
        <end position="294"/>
    </location>
</feature>
<keyword evidence="8" id="KW-1185">Reference proteome</keyword>
<reference evidence="7" key="1">
    <citation type="submission" date="2021-02" db="EMBL/GenBank/DDBJ databases">
        <authorList>
            <person name="Nowell W R."/>
        </authorList>
    </citation>
    <scope>NUCLEOTIDE SEQUENCE</scope>
    <source>
        <strain evidence="7">Ploen Becks lab</strain>
    </source>
</reference>
<proteinExistence type="predicted"/>
<feature type="transmembrane region" description="Helical" evidence="5">
    <location>
        <begin position="54"/>
        <end position="80"/>
    </location>
</feature>
<evidence type="ECO:0000313" key="8">
    <source>
        <dbReference type="Proteomes" id="UP000663879"/>
    </source>
</evidence>
<evidence type="ECO:0000256" key="5">
    <source>
        <dbReference type="SAM" id="Phobius"/>
    </source>
</evidence>
<dbReference type="SUPFAM" id="SSF81321">
    <property type="entry name" value="Family A G protein-coupled receptor-like"/>
    <property type="match status" value="1"/>
</dbReference>
<dbReference type="EMBL" id="CAJNOC010002221">
    <property type="protein sequence ID" value="CAF0920036.1"/>
    <property type="molecule type" value="Genomic_DNA"/>
</dbReference>
<evidence type="ECO:0000256" key="2">
    <source>
        <dbReference type="ARBA" id="ARBA00022692"/>
    </source>
</evidence>
<keyword evidence="4 5" id="KW-0472">Membrane</keyword>
<keyword evidence="2 5" id="KW-0812">Transmembrane</keyword>
<evidence type="ECO:0000256" key="4">
    <source>
        <dbReference type="ARBA" id="ARBA00023136"/>
    </source>
</evidence>
<dbReference type="InterPro" id="IPR017452">
    <property type="entry name" value="GPCR_Rhodpsn_7TM"/>
</dbReference>
<dbReference type="PANTHER" id="PTHR46641:SF25">
    <property type="entry name" value="CNMAMIDE RECEPTOR-RELATED"/>
    <property type="match status" value="1"/>
</dbReference>
<dbReference type="Gene3D" id="1.20.1070.10">
    <property type="entry name" value="Rhodopsin 7-helix transmembrane proteins"/>
    <property type="match status" value="1"/>
</dbReference>
<comment type="caution">
    <text evidence="7">The sequence shown here is derived from an EMBL/GenBank/DDBJ whole genome shotgun (WGS) entry which is preliminary data.</text>
</comment>
<dbReference type="InterPro" id="IPR052954">
    <property type="entry name" value="GPCR-Ligand_Int"/>
</dbReference>
<dbReference type="PROSITE" id="PS50262">
    <property type="entry name" value="G_PROTEIN_RECEP_F1_2"/>
    <property type="match status" value="1"/>
</dbReference>
<dbReference type="GO" id="GO:0016020">
    <property type="term" value="C:membrane"/>
    <property type="evidence" value="ECO:0007669"/>
    <property type="project" value="UniProtKB-SubCell"/>
</dbReference>
<evidence type="ECO:0000256" key="3">
    <source>
        <dbReference type="ARBA" id="ARBA00022989"/>
    </source>
</evidence>
<accession>A0A814ATS4</accession>
<sequence>MLSNSSEILDNFKSLHQPVPSWLLITVLTFGLISNCLSIFGFRQDRLRKKSIFIYLRFLSFSQIFLPLIDLVEFVLIYTFNLSIYKHFPSQLLTYFIFTITDISNFMIIPVSIDRTLYLKWKNLSIKFCNPKIAYGIIITIVGTMLFLNSHILLFFRGENSLSTLTKMEKIYIKFFHEYFFWTDVFIYWILPLCITLICSFIMIKHLFLNKVENRNEKCVVVNRRIRDSYENSQKRITLIILMLNFLFYILVSPHVLIRIAQRFNVTSFIASKNAYAIACLFYHAYYTIQFLIYVFFYKKFKEPFKQLFR</sequence>
<feature type="transmembrane region" description="Helical" evidence="5">
    <location>
        <begin position="133"/>
        <end position="156"/>
    </location>
</feature>
<feature type="transmembrane region" description="Helical" evidence="5">
    <location>
        <begin position="237"/>
        <end position="256"/>
    </location>
</feature>
<protein>
    <recommendedName>
        <fullName evidence="6">G-protein coupled receptors family 1 profile domain-containing protein</fullName>
    </recommendedName>
</protein>
<gene>
    <name evidence="7" type="ORF">OXX778_LOCUS12337</name>
</gene>
<feature type="transmembrane region" description="Helical" evidence="5">
    <location>
        <begin position="186"/>
        <end position="208"/>
    </location>
</feature>
<dbReference type="PANTHER" id="PTHR46641">
    <property type="entry name" value="FMRFAMIDE RECEPTOR-RELATED"/>
    <property type="match status" value="1"/>
</dbReference>
<dbReference type="Proteomes" id="UP000663879">
    <property type="component" value="Unassembled WGS sequence"/>
</dbReference>
<keyword evidence="3 5" id="KW-1133">Transmembrane helix</keyword>
<evidence type="ECO:0000313" key="7">
    <source>
        <dbReference type="EMBL" id="CAF0920036.1"/>
    </source>
</evidence>
<feature type="transmembrane region" description="Helical" evidence="5">
    <location>
        <begin position="276"/>
        <end position="297"/>
    </location>
</feature>
<evidence type="ECO:0000259" key="6">
    <source>
        <dbReference type="PROSITE" id="PS50262"/>
    </source>
</evidence>
<evidence type="ECO:0000256" key="1">
    <source>
        <dbReference type="ARBA" id="ARBA00004370"/>
    </source>
</evidence>
<name>A0A814ATS4_9BILA</name>
<dbReference type="AlphaFoldDB" id="A0A814ATS4"/>
<comment type="subcellular location">
    <subcellularLocation>
        <location evidence="1">Membrane</location>
    </subcellularLocation>
</comment>
<feature type="transmembrane region" description="Helical" evidence="5">
    <location>
        <begin position="20"/>
        <end position="42"/>
    </location>
</feature>
<feature type="transmembrane region" description="Helical" evidence="5">
    <location>
        <begin position="92"/>
        <end position="113"/>
    </location>
</feature>
<organism evidence="7 8">
    <name type="scientific">Brachionus calyciflorus</name>
    <dbReference type="NCBI Taxonomy" id="104777"/>
    <lineage>
        <taxon>Eukaryota</taxon>
        <taxon>Metazoa</taxon>
        <taxon>Spiralia</taxon>
        <taxon>Gnathifera</taxon>
        <taxon>Rotifera</taxon>
        <taxon>Eurotatoria</taxon>
        <taxon>Monogononta</taxon>
        <taxon>Pseudotrocha</taxon>
        <taxon>Ploima</taxon>
        <taxon>Brachionidae</taxon>
        <taxon>Brachionus</taxon>
    </lineage>
</organism>